<comment type="caution">
    <text evidence="2">The sequence shown here is derived from an EMBL/GenBank/DDBJ whole genome shotgun (WGS) entry which is preliminary data.</text>
</comment>
<gene>
    <name evidence="2" type="ORF">GF068_39780</name>
</gene>
<dbReference type="InterPro" id="IPR043519">
    <property type="entry name" value="NT_sf"/>
</dbReference>
<keyword evidence="3" id="KW-1185">Reference proteome</keyword>
<name>A0A6N7Q2T3_9BACT</name>
<dbReference type="AlphaFoldDB" id="A0A6N7Q2T3"/>
<dbReference type="RefSeq" id="WP_153824774.1">
    <property type="nucleotide sequence ID" value="NZ_WJIE01000023.1"/>
</dbReference>
<evidence type="ECO:0000313" key="2">
    <source>
        <dbReference type="EMBL" id="MRG98007.1"/>
    </source>
</evidence>
<dbReference type="SUPFAM" id="SSF81301">
    <property type="entry name" value="Nucleotidyltransferase"/>
    <property type="match status" value="1"/>
</dbReference>
<dbReference type="Gene3D" id="3.30.460.40">
    <property type="match status" value="1"/>
</dbReference>
<dbReference type="EMBL" id="WJIE01000023">
    <property type="protein sequence ID" value="MRG98007.1"/>
    <property type="molecule type" value="Genomic_DNA"/>
</dbReference>
<evidence type="ECO:0000313" key="3">
    <source>
        <dbReference type="Proteomes" id="UP000440224"/>
    </source>
</evidence>
<dbReference type="Proteomes" id="UP000440224">
    <property type="component" value="Unassembled WGS sequence"/>
</dbReference>
<evidence type="ECO:0000259" key="1">
    <source>
        <dbReference type="Pfam" id="PF19502"/>
    </source>
</evidence>
<proteinExistence type="predicted"/>
<reference evidence="2 3" key="1">
    <citation type="submission" date="2019-10" db="EMBL/GenBank/DDBJ databases">
        <title>A soil myxobacterium in the family Polyangiaceae.</title>
        <authorList>
            <person name="Li Y."/>
            <person name="Wang J."/>
        </authorList>
    </citation>
    <scope>NUCLEOTIDE SEQUENCE [LARGE SCALE GENOMIC DNA]</scope>
    <source>
        <strain evidence="2 3">DSM 14734</strain>
    </source>
</reference>
<dbReference type="OrthoDB" id="5519456at2"/>
<dbReference type="InterPro" id="IPR045792">
    <property type="entry name" value="DUF6036"/>
</dbReference>
<feature type="domain" description="DUF6036" evidence="1">
    <location>
        <begin position="22"/>
        <end position="152"/>
    </location>
</feature>
<organism evidence="2 3">
    <name type="scientific">Polyangium spumosum</name>
    <dbReference type="NCBI Taxonomy" id="889282"/>
    <lineage>
        <taxon>Bacteria</taxon>
        <taxon>Pseudomonadati</taxon>
        <taxon>Myxococcota</taxon>
        <taxon>Polyangia</taxon>
        <taxon>Polyangiales</taxon>
        <taxon>Polyangiaceae</taxon>
        <taxon>Polyangium</taxon>
    </lineage>
</organism>
<dbReference type="Pfam" id="PF19502">
    <property type="entry name" value="DUF6036"/>
    <property type="match status" value="1"/>
</dbReference>
<protein>
    <recommendedName>
        <fullName evidence="1">DUF6036 domain-containing protein</fullName>
    </recommendedName>
</protein>
<sequence>MASAWKVFVTFPDFEEFIASLNAHRVRYLIVGGYAVGFHARPRATKDIDILVDRSRANARRARQAMIDFLGNDAPNITEEKLVHPRTLIILGVDPIRIDILTSIDGVPSFAAAWKRRVDGVYGATPAHYISLEDLVASKQASGRPQDIADVDVLKRAVARMQKKQKPPAQR</sequence>
<accession>A0A6N7Q2T3</accession>